<evidence type="ECO:0000313" key="3">
    <source>
        <dbReference type="EMBL" id="BCE71260.1"/>
    </source>
</evidence>
<dbReference type="Pfam" id="PF00149">
    <property type="entry name" value="Metallophos"/>
    <property type="match status" value="1"/>
</dbReference>
<dbReference type="CDD" id="cd00144">
    <property type="entry name" value="MPP_PPP_family"/>
    <property type="match status" value="1"/>
</dbReference>
<gene>
    <name evidence="3" type="primary">pphA</name>
    <name evidence="2" type="ORF">XF2B_13420</name>
    <name evidence="3" type="ORF">XF8B_13710</name>
</gene>
<proteinExistence type="predicted"/>
<reference evidence="2" key="1">
    <citation type="submission" date="2020-05" db="EMBL/GenBank/DDBJ databases">
        <title>Complete genome sequence of Bradyrhizobium diazoefficiens XF2 isolated from soybean nodule.</title>
        <authorList>
            <person name="Noda R."/>
            <person name="Kakizaki K."/>
            <person name="Minamisawa K."/>
        </authorList>
    </citation>
    <scope>NUCLEOTIDE SEQUENCE</scope>
    <source>
        <strain evidence="2">XF2</strain>
    </source>
</reference>
<dbReference type="InterPro" id="IPR050126">
    <property type="entry name" value="Ap4A_hydrolase"/>
</dbReference>
<dbReference type="GO" id="GO:0016791">
    <property type="term" value="F:phosphatase activity"/>
    <property type="evidence" value="ECO:0007669"/>
    <property type="project" value="TreeGrafter"/>
</dbReference>
<dbReference type="PROSITE" id="PS00125">
    <property type="entry name" value="SER_THR_PHOSPHATASE"/>
    <property type="match status" value="1"/>
</dbReference>
<feature type="domain" description="Serine/threonine specific protein phosphatases" evidence="1">
    <location>
        <begin position="77"/>
        <end position="82"/>
    </location>
</feature>
<dbReference type="GO" id="GO:0005737">
    <property type="term" value="C:cytoplasm"/>
    <property type="evidence" value="ECO:0007669"/>
    <property type="project" value="TreeGrafter"/>
</dbReference>
<name>A0A810B685_9BRAD</name>
<reference evidence="3" key="2">
    <citation type="submission" date="2020-05" db="EMBL/GenBank/DDBJ databases">
        <title>Complete genome sequence of Bradyrhizobium diazoefficiens XF8 isolated from soybean nodule.</title>
        <authorList>
            <person name="Noda R."/>
            <person name="Kakizaki K."/>
            <person name="Minamisawa K."/>
        </authorList>
    </citation>
    <scope>NUCLEOTIDE SEQUENCE</scope>
    <source>
        <strain evidence="3">XF8</strain>
    </source>
</reference>
<evidence type="ECO:0000313" key="2">
    <source>
        <dbReference type="EMBL" id="BCE27573.1"/>
    </source>
</evidence>
<dbReference type="GO" id="GO:0110154">
    <property type="term" value="P:RNA decapping"/>
    <property type="evidence" value="ECO:0007669"/>
    <property type="project" value="TreeGrafter"/>
</dbReference>
<accession>A0A810B685</accession>
<dbReference type="InterPro" id="IPR029052">
    <property type="entry name" value="Metallo-depent_PP-like"/>
</dbReference>
<sequence>MLRPAGFQLSKIYAVGDVHGCLDQLQGLVELCERDAGEGRSKFVFLGDYIDRGPESRGVIEFLMDLQKWSPDEIICLRGNHEELLLGALEGEDAELNWRQNGAKFTLESYQASTPGDIPLRHIDWIRSLPLFHEDGMRFFVHAGVHPDRSLHQQRPRDLLWIREPFLSSNKDFGRLIVHGHTPIFSGVPDQRTNRLNIDTGAVYGRPLTAAVFNTRIAAPVQFFSADPILN</sequence>
<dbReference type="SUPFAM" id="SSF56300">
    <property type="entry name" value="Metallo-dependent phosphatases"/>
    <property type="match status" value="1"/>
</dbReference>
<dbReference type="PRINTS" id="PR00114">
    <property type="entry name" value="STPHPHTASE"/>
</dbReference>
<dbReference type="InterPro" id="IPR006186">
    <property type="entry name" value="Ser/Thr-sp_prot-phosphatase"/>
</dbReference>
<dbReference type="PANTHER" id="PTHR42850:SF4">
    <property type="entry name" value="ZINC-DEPENDENT ENDOPOLYPHOSPHATASE"/>
    <property type="match status" value="1"/>
</dbReference>
<protein>
    <submittedName>
        <fullName evidence="3">Serine/threonine protein phosphatase</fullName>
    </submittedName>
</protein>
<dbReference type="Gene3D" id="3.60.21.10">
    <property type="match status" value="1"/>
</dbReference>
<dbReference type="GO" id="GO:0008803">
    <property type="term" value="F:bis(5'-nucleosyl)-tetraphosphatase (symmetrical) activity"/>
    <property type="evidence" value="ECO:0007669"/>
    <property type="project" value="TreeGrafter"/>
</dbReference>
<dbReference type="AlphaFoldDB" id="A0A810B685"/>
<dbReference type="PANTHER" id="PTHR42850">
    <property type="entry name" value="METALLOPHOSPHOESTERASE"/>
    <property type="match status" value="1"/>
</dbReference>
<organism evidence="3">
    <name type="scientific">Bradyrhizobium diazoefficiens</name>
    <dbReference type="NCBI Taxonomy" id="1355477"/>
    <lineage>
        <taxon>Bacteria</taxon>
        <taxon>Pseudomonadati</taxon>
        <taxon>Pseudomonadota</taxon>
        <taxon>Alphaproteobacteria</taxon>
        <taxon>Hyphomicrobiales</taxon>
        <taxon>Nitrobacteraceae</taxon>
        <taxon>Bradyrhizobium</taxon>
    </lineage>
</organism>
<dbReference type="InterPro" id="IPR004843">
    <property type="entry name" value="Calcineurin-like_PHP"/>
</dbReference>
<dbReference type="EMBL" id="AP023097">
    <property type="protein sequence ID" value="BCE71260.1"/>
    <property type="molecule type" value="Genomic_DNA"/>
</dbReference>
<evidence type="ECO:0000259" key="1">
    <source>
        <dbReference type="PROSITE" id="PS00125"/>
    </source>
</evidence>
<dbReference type="EMBL" id="AP023092">
    <property type="protein sequence ID" value="BCE27573.1"/>
    <property type="molecule type" value="Genomic_DNA"/>
</dbReference>